<name>A0A0T5PCW8_9RHOB</name>
<dbReference type="PATRIC" id="fig|540747.5.peg.2673"/>
<dbReference type="Pfam" id="PF13505">
    <property type="entry name" value="OMP_b-brl"/>
    <property type="match status" value="1"/>
</dbReference>
<gene>
    <name evidence="8" type="ORF">RIdsm_01727</name>
    <name evidence="7" type="ORF">XM52_05480</name>
</gene>
<evidence type="ECO:0000256" key="2">
    <source>
        <dbReference type="ARBA" id="ARBA00022729"/>
    </source>
</evidence>
<comment type="similarity">
    <text evidence="4">Belongs to the Omp25/RopB family.</text>
</comment>
<evidence type="ECO:0000256" key="1">
    <source>
        <dbReference type="ARBA" id="ARBA00004370"/>
    </source>
</evidence>
<dbReference type="RefSeq" id="WP_082647284.1">
    <property type="nucleotide sequence ID" value="NZ_CP031598.1"/>
</dbReference>
<feature type="domain" description="Outer membrane protein beta-barrel" evidence="6">
    <location>
        <begin position="13"/>
        <end position="182"/>
    </location>
</feature>
<dbReference type="OrthoDB" id="268975at2"/>
<dbReference type="PANTHER" id="PTHR34001:SF3">
    <property type="entry name" value="BLL7405 PROTEIN"/>
    <property type="match status" value="1"/>
</dbReference>
<dbReference type="KEGG" id="rid:RIdsm_01727"/>
<evidence type="ECO:0000313" key="8">
    <source>
        <dbReference type="EMBL" id="QEW25935.1"/>
    </source>
</evidence>
<dbReference type="STRING" id="540747.SAMN04488031_103140"/>
<evidence type="ECO:0000256" key="5">
    <source>
        <dbReference type="SAM" id="SignalP"/>
    </source>
</evidence>
<dbReference type="PANTHER" id="PTHR34001">
    <property type="entry name" value="BLL7405 PROTEIN"/>
    <property type="match status" value="1"/>
</dbReference>
<dbReference type="SUPFAM" id="SSF56925">
    <property type="entry name" value="OMPA-like"/>
    <property type="match status" value="1"/>
</dbReference>
<dbReference type="AlphaFoldDB" id="A0A0T5PCW8"/>
<evidence type="ECO:0000313" key="9">
    <source>
        <dbReference type="Proteomes" id="UP000051401"/>
    </source>
</evidence>
<dbReference type="GO" id="GO:0016020">
    <property type="term" value="C:membrane"/>
    <property type="evidence" value="ECO:0007669"/>
    <property type="project" value="UniProtKB-SubCell"/>
</dbReference>
<keyword evidence="2 5" id="KW-0732">Signal</keyword>
<dbReference type="Proteomes" id="UP000325785">
    <property type="component" value="Chromosome"/>
</dbReference>
<dbReference type="InterPro" id="IPR011250">
    <property type="entry name" value="OMP/PagP_B-barrel"/>
</dbReference>
<dbReference type="InterPro" id="IPR051692">
    <property type="entry name" value="OMP-like"/>
</dbReference>
<keyword evidence="3" id="KW-0472">Membrane</keyword>
<reference evidence="7 9" key="1">
    <citation type="submission" date="2015-04" db="EMBL/GenBank/DDBJ databases">
        <title>The draft genome sequence of Roseovarius indicus B108T.</title>
        <authorList>
            <person name="Li G."/>
            <person name="Lai Q."/>
            <person name="Shao Z."/>
            <person name="Yan P."/>
        </authorList>
    </citation>
    <scope>NUCLEOTIDE SEQUENCE [LARGE SCALE GENOMIC DNA]</scope>
    <source>
        <strain evidence="7 9">B108</strain>
    </source>
</reference>
<accession>A0A0T5PCW8</accession>
<sequence length="213" mass="23209">MFAKIRNTALALAAALFMGQAAEAQGTHDWTGFHAGAMAGYGELKPKSNAFNLFQPNSDDAMYGVFLGYDYQFNNRFLVGVEADWAFTNMSSTVPCFNPAFTCNAGIDSIATIRARAGMTFDRVLVYGTAGYAQMDYSGFTRNAVTTFPDSSDIGGWTWGLGLEYAVNDRVHIGAEARWAEFDRTVMAYDVPYSVAPETFSALLRVSIKLGGK</sequence>
<feature type="chain" id="PRO_5010437579" description="Outer membrane protein beta-barrel domain-containing protein" evidence="5">
    <location>
        <begin position="25"/>
        <end position="213"/>
    </location>
</feature>
<keyword evidence="9" id="KW-1185">Reference proteome</keyword>
<reference evidence="8 10" key="2">
    <citation type="submission" date="2018-08" db="EMBL/GenBank/DDBJ databases">
        <title>Genetic Globetrotter - A new plasmid hitch-hiking vast phylogenetic and geographic distances.</title>
        <authorList>
            <person name="Vollmers J."/>
            <person name="Petersen J."/>
        </authorList>
    </citation>
    <scope>NUCLEOTIDE SEQUENCE [LARGE SCALE GENOMIC DNA]</scope>
    <source>
        <strain evidence="8 10">DSM 26383</strain>
    </source>
</reference>
<dbReference type="Proteomes" id="UP000051401">
    <property type="component" value="Unassembled WGS sequence"/>
</dbReference>
<evidence type="ECO:0000259" key="6">
    <source>
        <dbReference type="Pfam" id="PF13505"/>
    </source>
</evidence>
<dbReference type="InterPro" id="IPR027385">
    <property type="entry name" value="Beta-barrel_OMP"/>
</dbReference>
<dbReference type="EMBL" id="CP031598">
    <property type="protein sequence ID" value="QEW25935.1"/>
    <property type="molecule type" value="Genomic_DNA"/>
</dbReference>
<protein>
    <recommendedName>
        <fullName evidence="6">Outer membrane protein beta-barrel domain-containing protein</fullName>
    </recommendedName>
</protein>
<dbReference type="EMBL" id="LAXI01000002">
    <property type="protein sequence ID" value="KRS19111.1"/>
    <property type="molecule type" value="Genomic_DNA"/>
</dbReference>
<evidence type="ECO:0000313" key="7">
    <source>
        <dbReference type="EMBL" id="KRS19111.1"/>
    </source>
</evidence>
<evidence type="ECO:0000256" key="4">
    <source>
        <dbReference type="ARBA" id="ARBA00038306"/>
    </source>
</evidence>
<proteinExistence type="inferred from homology"/>
<organism evidence="7 9">
    <name type="scientific">Roseovarius indicus</name>
    <dbReference type="NCBI Taxonomy" id="540747"/>
    <lineage>
        <taxon>Bacteria</taxon>
        <taxon>Pseudomonadati</taxon>
        <taxon>Pseudomonadota</taxon>
        <taxon>Alphaproteobacteria</taxon>
        <taxon>Rhodobacterales</taxon>
        <taxon>Roseobacteraceae</taxon>
        <taxon>Roseovarius</taxon>
    </lineage>
</organism>
<feature type="signal peptide" evidence="5">
    <location>
        <begin position="1"/>
        <end position="24"/>
    </location>
</feature>
<evidence type="ECO:0000256" key="3">
    <source>
        <dbReference type="ARBA" id="ARBA00023136"/>
    </source>
</evidence>
<comment type="subcellular location">
    <subcellularLocation>
        <location evidence="1">Membrane</location>
    </subcellularLocation>
</comment>
<evidence type="ECO:0000313" key="10">
    <source>
        <dbReference type="Proteomes" id="UP000325785"/>
    </source>
</evidence>
<dbReference type="Gene3D" id="2.40.160.20">
    <property type="match status" value="1"/>
</dbReference>